<protein>
    <submittedName>
        <fullName evidence="2">Uncharacterized protein</fullName>
    </submittedName>
</protein>
<gene>
    <name evidence="2" type="ORF">LNKW23_05530</name>
</gene>
<sequence>MGTRLPSGLAILGLVFGTLFAITWLAGEFPAFRKVLAAFGLS</sequence>
<keyword evidence="1" id="KW-0472">Membrane</keyword>
<keyword evidence="3" id="KW-1185">Reference proteome</keyword>
<accession>A0ABQ6LM23</accession>
<keyword evidence="1" id="KW-1133">Transmembrane helix</keyword>
<evidence type="ECO:0000313" key="2">
    <source>
        <dbReference type="EMBL" id="GMG81340.1"/>
    </source>
</evidence>
<dbReference type="EMBL" id="BSYI01000003">
    <property type="protein sequence ID" value="GMG81340.1"/>
    <property type="molecule type" value="Genomic_DNA"/>
</dbReference>
<evidence type="ECO:0000313" key="3">
    <source>
        <dbReference type="Proteomes" id="UP001239909"/>
    </source>
</evidence>
<organism evidence="2 3">
    <name type="scientific">Paralimibaculum aggregatum</name>
    <dbReference type="NCBI Taxonomy" id="3036245"/>
    <lineage>
        <taxon>Bacteria</taxon>
        <taxon>Pseudomonadati</taxon>
        <taxon>Pseudomonadota</taxon>
        <taxon>Alphaproteobacteria</taxon>
        <taxon>Rhodobacterales</taxon>
        <taxon>Paracoccaceae</taxon>
        <taxon>Paralimibaculum</taxon>
    </lineage>
</organism>
<name>A0ABQ6LM23_9RHOB</name>
<dbReference type="Proteomes" id="UP001239909">
    <property type="component" value="Unassembled WGS sequence"/>
</dbReference>
<dbReference type="RefSeq" id="WP_285670003.1">
    <property type="nucleotide sequence ID" value="NZ_BSYI01000003.1"/>
</dbReference>
<reference evidence="2 3" key="1">
    <citation type="submission" date="2023-04" db="EMBL/GenBank/DDBJ databases">
        <title>Marinoamorphus aggregata gen. nov., sp. Nov., isolate from tissue of brittle star Ophioplocus japonicus.</title>
        <authorList>
            <person name="Kawano K."/>
            <person name="Sawayama S."/>
            <person name="Nakagawa S."/>
        </authorList>
    </citation>
    <scope>NUCLEOTIDE SEQUENCE [LARGE SCALE GENOMIC DNA]</scope>
    <source>
        <strain evidence="2 3">NKW23</strain>
    </source>
</reference>
<proteinExistence type="predicted"/>
<comment type="caution">
    <text evidence="2">The sequence shown here is derived from an EMBL/GenBank/DDBJ whole genome shotgun (WGS) entry which is preliminary data.</text>
</comment>
<evidence type="ECO:0000256" key="1">
    <source>
        <dbReference type="SAM" id="Phobius"/>
    </source>
</evidence>
<keyword evidence="1" id="KW-0812">Transmembrane</keyword>
<feature type="transmembrane region" description="Helical" evidence="1">
    <location>
        <begin position="6"/>
        <end position="26"/>
    </location>
</feature>